<dbReference type="GeneID" id="19174438"/>
<organism evidence="2 3">
    <name type="scientific">Capronia epimyces CBS 606.96</name>
    <dbReference type="NCBI Taxonomy" id="1182542"/>
    <lineage>
        <taxon>Eukaryota</taxon>
        <taxon>Fungi</taxon>
        <taxon>Dikarya</taxon>
        <taxon>Ascomycota</taxon>
        <taxon>Pezizomycotina</taxon>
        <taxon>Eurotiomycetes</taxon>
        <taxon>Chaetothyriomycetidae</taxon>
        <taxon>Chaetothyriales</taxon>
        <taxon>Herpotrichiellaceae</taxon>
        <taxon>Capronia</taxon>
    </lineage>
</organism>
<proteinExistence type="predicted"/>
<name>W9XIL6_9EURO</name>
<dbReference type="AlphaFoldDB" id="W9XIL6"/>
<feature type="compositionally biased region" description="Polar residues" evidence="1">
    <location>
        <begin position="451"/>
        <end position="468"/>
    </location>
</feature>
<evidence type="ECO:0000256" key="1">
    <source>
        <dbReference type="SAM" id="MobiDB-lite"/>
    </source>
</evidence>
<feature type="region of interest" description="Disordered" evidence="1">
    <location>
        <begin position="448"/>
        <end position="470"/>
    </location>
</feature>
<accession>W9XIL6</accession>
<dbReference type="HOGENOM" id="CLU_014048_3_0_1"/>
<dbReference type="OrthoDB" id="1744869at2759"/>
<keyword evidence="3" id="KW-1185">Reference proteome</keyword>
<dbReference type="Proteomes" id="UP000019478">
    <property type="component" value="Unassembled WGS sequence"/>
</dbReference>
<evidence type="ECO:0000313" key="3">
    <source>
        <dbReference type="Proteomes" id="UP000019478"/>
    </source>
</evidence>
<dbReference type="STRING" id="1182542.W9XIL6"/>
<reference evidence="2 3" key="1">
    <citation type="submission" date="2013-03" db="EMBL/GenBank/DDBJ databases">
        <title>The Genome Sequence of Capronia epimyces CBS 606.96.</title>
        <authorList>
            <consortium name="The Broad Institute Genomics Platform"/>
            <person name="Cuomo C."/>
            <person name="de Hoog S."/>
            <person name="Gorbushina A."/>
            <person name="Walker B."/>
            <person name="Young S.K."/>
            <person name="Zeng Q."/>
            <person name="Gargeya S."/>
            <person name="Fitzgerald M."/>
            <person name="Haas B."/>
            <person name="Abouelleil A."/>
            <person name="Allen A.W."/>
            <person name="Alvarado L."/>
            <person name="Arachchi H.M."/>
            <person name="Berlin A.M."/>
            <person name="Chapman S.B."/>
            <person name="Gainer-Dewar J."/>
            <person name="Goldberg J."/>
            <person name="Griggs A."/>
            <person name="Gujja S."/>
            <person name="Hansen M."/>
            <person name="Howarth C."/>
            <person name="Imamovic A."/>
            <person name="Ireland A."/>
            <person name="Larimer J."/>
            <person name="McCowan C."/>
            <person name="Murphy C."/>
            <person name="Pearson M."/>
            <person name="Poon T.W."/>
            <person name="Priest M."/>
            <person name="Roberts A."/>
            <person name="Saif S."/>
            <person name="Shea T."/>
            <person name="Sisk P."/>
            <person name="Sykes S."/>
            <person name="Wortman J."/>
            <person name="Nusbaum C."/>
            <person name="Birren B."/>
        </authorList>
    </citation>
    <scope>NUCLEOTIDE SEQUENCE [LARGE SCALE GENOMIC DNA]</scope>
    <source>
        <strain evidence="2 3">CBS 606.96</strain>
    </source>
</reference>
<sequence length="569" mass="61743">MSRPTIALASVNRRLFRAGQVKITRPRVCLQGRRARSLSNKSCGSKDHPATLAVEDGSNPPPAATTWDEFRFRSGLTWLARDPTAVNPRSTLPMIQACRSEKPTRVQTIVLLVTPLLAHLLDPEVFLKPVMTCLYGDLRTETGTQELRVKSVAAVVDALPGPLSERGPPMSEGLAFLMSSAPPRIVSTDEADPVTLEFMSSGTHDTHSKSRRAVVRHLTLPVANTIFVNGNHATLLEDSWDITIRDSESVIAHQGRRSLKSCRVDMGCSGNDFLDGSIPLQSLTRPRKVVRSMGNVLAEIEIDGKAVPASRELEKAVTEYINANPTRASHGPFQVFAFVRPPRAAHSEGQDFTKADKHAGRILQGLWQDAKLFKVTGGGGGWGKKQGLLSLDTAVDFETVGATAGFPDLETTENLSHEIGSHGMIPRDGTVEFFLCSDGHVSRTRVEGSCAQDQNSAKRTPHPSTSFVLGTASDPEIQEFQDTIENEHMPGVSFYPNHFGMISYGGAALGSDETGEPEERDLASRFQSRKGSRTRLDVPNSFFVLQTLPNSRSSSTPTPTIACTPSGQA</sequence>
<feature type="region of interest" description="Disordered" evidence="1">
    <location>
        <begin position="548"/>
        <end position="569"/>
    </location>
</feature>
<protein>
    <submittedName>
        <fullName evidence="2">Uncharacterized protein</fullName>
    </submittedName>
</protein>
<feature type="region of interest" description="Disordered" evidence="1">
    <location>
        <begin position="39"/>
        <end position="60"/>
    </location>
</feature>
<gene>
    <name evidence="2" type="ORF">A1O3_10358</name>
</gene>
<evidence type="ECO:0000313" key="2">
    <source>
        <dbReference type="EMBL" id="EXJ77200.1"/>
    </source>
</evidence>
<dbReference type="eggNOG" id="ENOG502SB4N">
    <property type="taxonomic scope" value="Eukaryota"/>
</dbReference>
<feature type="compositionally biased region" description="Low complexity" evidence="1">
    <location>
        <begin position="548"/>
        <end position="560"/>
    </location>
</feature>
<dbReference type="RefSeq" id="XP_007738638.1">
    <property type="nucleotide sequence ID" value="XM_007740448.1"/>
</dbReference>
<comment type="caution">
    <text evidence="2">The sequence shown here is derived from an EMBL/GenBank/DDBJ whole genome shotgun (WGS) entry which is preliminary data.</text>
</comment>
<dbReference type="EMBL" id="AMGY01000011">
    <property type="protein sequence ID" value="EXJ77200.1"/>
    <property type="molecule type" value="Genomic_DNA"/>
</dbReference>